<evidence type="ECO:0000256" key="4">
    <source>
        <dbReference type="ARBA" id="ARBA00022989"/>
    </source>
</evidence>
<dbReference type="GO" id="GO:0005216">
    <property type="term" value="F:monoatomic ion channel activity"/>
    <property type="evidence" value="ECO:0007669"/>
    <property type="project" value="InterPro"/>
</dbReference>
<proteinExistence type="predicted"/>
<protein>
    <submittedName>
        <fullName evidence="8">Wd-40 repeat protein</fullName>
    </submittedName>
</protein>
<dbReference type="OrthoDB" id="437584at2759"/>
<dbReference type="InterPro" id="IPR005821">
    <property type="entry name" value="Ion_trans_dom"/>
</dbReference>
<reference evidence="8 9" key="1">
    <citation type="submission" date="2014-06" db="EMBL/GenBank/DDBJ databases">
        <authorList>
            <person name="Swart Estienne"/>
        </authorList>
    </citation>
    <scope>NUCLEOTIDE SEQUENCE [LARGE SCALE GENOMIC DNA]</scope>
    <source>
        <strain evidence="8 9">130c</strain>
    </source>
</reference>
<evidence type="ECO:0000256" key="1">
    <source>
        <dbReference type="ARBA" id="ARBA00004141"/>
    </source>
</evidence>
<dbReference type="GO" id="GO:0098703">
    <property type="term" value="P:calcium ion import across plasma membrane"/>
    <property type="evidence" value="ECO:0007669"/>
    <property type="project" value="TreeGrafter"/>
</dbReference>
<gene>
    <name evidence="8" type="primary">Contig429.g477</name>
    <name evidence="8" type="ORF">STYLEM_837</name>
</gene>
<name>A0A077ZPI4_STYLE</name>
<accession>A0A077ZPI4</accession>
<keyword evidence="4 6" id="KW-1133">Transmembrane helix</keyword>
<feature type="transmembrane region" description="Helical" evidence="6">
    <location>
        <begin position="1498"/>
        <end position="1520"/>
    </location>
</feature>
<dbReference type="PANTHER" id="PTHR10582:SF2">
    <property type="entry name" value="INACTIVE"/>
    <property type="match status" value="1"/>
</dbReference>
<feature type="domain" description="Ion transport" evidence="7">
    <location>
        <begin position="1393"/>
        <end position="1603"/>
    </location>
</feature>
<keyword evidence="3" id="KW-0677">Repeat</keyword>
<dbReference type="Proteomes" id="UP000039865">
    <property type="component" value="Unassembled WGS sequence"/>
</dbReference>
<evidence type="ECO:0000259" key="7">
    <source>
        <dbReference type="Pfam" id="PF00520"/>
    </source>
</evidence>
<dbReference type="InParanoid" id="A0A077ZPI4"/>
<dbReference type="InterPro" id="IPR024862">
    <property type="entry name" value="TRPV"/>
</dbReference>
<evidence type="ECO:0000313" key="8">
    <source>
        <dbReference type="EMBL" id="CDW71887.1"/>
    </source>
</evidence>
<keyword evidence="2 6" id="KW-0812">Transmembrane</keyword>
<evidence type="ECO:0000256" key="3">
    <source>
        <dbReference type="ARBA" id="ARBA00022737"/>
    </source>
</evidence>
<dbReference type="GO" id="GO:0005886">
    <property type="term" value="C:plasma membrane"/>
    <property type="evidence" value="ECO:0007669"/>
    <property type="project" value="TreeGrafter"/>
</dbReference>
<feature type="transmembrane region" description="Helical" evidence="6">
    <location>
        <begin position="1469"/>
        <end position="1486"/>
    </location>
</feature>
<organism evidence="8 9">
    <name type="scientific">Stylonychia lemnae</name>
    <name type="common">Ciliate</name>
    <dbReference type="NCBI Taxonomy" id="5949"/>
    <lineage>
        <taxon>Eukaryota</taxon>
        <taxon>Sar</taxon>
        <taxon>Alveolata</taxon>
        <taxon>Ciliophora</taxon>
        <taxon>Intramacronucleata</taxon>
        <taxon>Spirotrichea</taxon>
        <taxon>Stichotrichia</taxon>
        <taxon>Sporadotrichida</taxon>
        <taxon>Oxytrichidae</taxon>
        <taxon>Stylonychinae</taxon>
        <taxon>Stylonychia</taxon>
    </lineage>
</organism>
<evidence type="ECO:0000256" key="2">
    <source>
        <dbReference type="ARBA" id="ARBA00022692"/>
    </source>
</evidence>
<feature type="transmembrane region" description="Helical" evidence="6">
    <location>
        <begin position="1568"/>
        <end position="1592"/>
    </location>
</feature>
<keyword evidence="5 6" id="KW-0472">Membrane</keyword>
<keyword evidence="9" id="KW-1185">Reference proteome</keyword>
<dbReference type="PANTHER" id="PTHR10582">
    <property type="entry name" value="TRANSIENT RECEPTOR POTENTIAL ION CHANNEL PROTEIN"/>
    <property type="match status" value="1"/>
</dbReference>
<evidence type="ECO:0000313" key="9">
    <source>
        <dbReference type="Proteomes" id="UP000039865"/>
    </source>
</evidence>
<dbReference type="EMBL" id="CCKQ01000790">
    <property type="protein sequence ID" value="CDW71887.1"/>
    <property type="molecule type" value="Genomic_DNA"/>
</dbReference>
<dbReference type="Pfam" id="PF00520">
    <property type="entry name" value="Ion_trans"/>
    <property type="match status" value="1"/>
</dbReference>
<sequence>MYSNLNIKKNLQSSQSQPSFYYQDYLSGNTCNSSTFLREISYQVNLTELYKVIGSCYLNAQMEFCPVLVQINHTLLKKEYGAEYLLQVWDRQGQKVYQRPLKSKDTYFRLIVIIRSDKDLGCDDDFDCYHLVNLKNGNSTLLIKDCINDPTCGFIAYSHEVLYIANKSTIFLINSKHSIEHGEVKRIDLSNRTENVQRIVPGLNIHGLFNYHVQRTPFFKSHIVVVALETSDNQLDFSQVFNMNIGTPSFKYQLRQQRELVGRDVKIDPIQKFQFIIDSKNTFYGISLRQSGHCDLYWDMTLVDSPPEGTINSRIKSYLLDLAKDVSLSFDEIYMHMKTDNSIRGIACTGPSITFEQSDVESEDFEFSIIFYQNIKNHVHLFGSFSLIRTTLYVVHGPFISLYDIRRAVWLKHAKFLEGDICKLVKKMTLRKGKETSPRDEQEKLELAAILMNGSIYMNIQSLIFSEEKLKQTQDATTQSSVQPLQYVQSILNIDSNFKYQNDLIQGELIKVAEDQQRNEWCYIMMKQEMQKVGEEPSYLVRLFVMHYDEIYEIKEGIEDPIDIFTSFVHVFSPSEEAYLVLQKHSQVMVYHLTIGKPPTTDFEELTPLGNEVKDTVIAQCILQDTIRNVAGSFHSSMTTNIQDHIFFVDERHIYLYNIVQKQSKTYKDQNCVGLFVVDNKFCYTLSHSSGDKSSGLRLYDINNILSKDTDVSYLLQNVQVGFAGVIDWNQDYSRFSILKSLDCLTILPALHRNTIAFIGMSKRQTYLATKVIKDKFIALDNKNQLLCWNITTGKLNSVHRLPTRQDYSRFSIFSSPKDDPYGSAYHREWMQKILLVKNDREIDFDENSFYKNEGVIASAHNQVSYAQIQKKEFREYRLIEIVSDIEVKEHLVFIHPFYFNDKQRIYFDSKNQYMLEKLGHPRVFLYEKEENRMRRTIKWRCIRRFSKYPEELENDSGFLRALSPSFQNLVDVNRKDNLFVIRDTFSNRVICTVPKDLMDLNLEPASEIMNRFKWVDDETIKIINHEGIEKIVYLRGMELIEIEYNVIPLFDNHEIKSPLRHYYTNKSQLSVWQVKERLIRKYQAYKSGYYLEHKQDAYGLYPDVFTVDYQVDHCKGMHVADMSFTFLHWKMMEQLEKKALQIELVDNSQIELLLYNILPQGNTILHKLSANGDVIKKLFHLAHPNEENVKEIHIHVPFLQNLNGESPLHICKKQQDIRTMDTMLTYLAGYGIDHHSRALIELMPIIIEKQLPSLLPYLDSRLVQTRRLEKITKGCLKKNSLGICESKIWFNYDDVEKKLMETRKEGDESMVERPIRVQFVDLPNVYHYDDPICDEFFGQLADTDQYDVFARKGIQKMIEFNYPLVKSWTIKRLFVPFVMFQVTLFVYLNVIFKQPGALIEKIDFPMQILLGLFSCYFLQNELFQMRTEGLNYFSSIWNYIDIVTPSTIMTVVCINAFNIHMDDESERVLQAIGVFFMWFKFLYFFRIFKNFGYLTRLIIIVINDMKTFLFVMFFTIIAFSDSLLTLSNGNKEGERFVHGFGDSIIYTYRIILGDFDVKDFHGCGTELVYALFIMCTVFNTIVMLNLLIAIISETFSMVKENASNAAYQEMASMIAENSYLIPDRIKQSYAEKNRNLMIVTDLENEMEDDSDEWKIVINRIEQVKKNMLNKMSHINKDVKKISRHTEAQQIWQEMQDFRTNQILNNIEKLQNQRMDNDIASSRLETDSVLGGMFGSGNQTQTNPRMTMLIKRTMQNNLSNKVMGLMSDKRNTLLQRKKPEGSDLTK</sequence>
<evidence type="ECO:0000256" key="6">
    <source>
        <dbReference type="SAM" id="Phobius"/>
    </source>
</evidence>
<evidence type="ECO:0000256" key="5">
    <source>
        <dbReference type="ARBA" id="ARBA00023136"/>
    </source>
</evidence>
<feature type="transmembrane region" description="Helical" evidence="6">
    <location>
        <begin position="1374"/>
        <end position="1393"/>
    </location>
</feature>
<comment type="subcellular location">
    <subcellularLocation>
        <location evidence="1">Membrane</location>
        <topology evidence="1">Multi-pass membrane protein</topology>
    </subcellularLocation>
</comment>